<organism evidence="1 2">
    <name type="scientific">Capnocytophaga cynodegmi</name>
    <dbReference type="NCBI Taxonomy" id="28189"/>
    <lineage>
        <taxon>Bacteria</taxon>
        <taxon>Pseudomonadati</taxon>
        <taxon>Bacteroidota</taxon>
        <taxon>Flavobacteriia</taxon>
        <taxon>Flavobacteriales</taxon>
        <taxon>Flavobacteriaceae</taxon>
        <taxon>Capnocytophaga</taxon>
    </lineage>
</organism>
<gene>
    <name evidence="1" type="ORF">CCYN2B_20042</name>
</gene>
<evidence type="ECO:0000313" key="1">
    <source>
        <dbReference type="EMBL" id="CEN34234.1"/>
    </source>
</evidence>
<name>A0A0B7H6U1_9FLAO</name>
<keyword evidence="2" id="KW-1185">Reference proteome</keyword>
<evidence type="ECO:0000313" key="2">
    <source>
        <dbReference type="Proteomes" id="UP000038055"/>
    </source>
</evidence>
<accession>A0A0B7H6U1</accession>
<dbReference type="Proteomes" id="UP000038055">
    <property type="component" value="Unassembled WGS sequence"/>
</dbReference>
<protein>
    <submittedName>
        <fullName evidence="1">Uncharacterized protein</fullName>
    </submittedName>
</protein>
<proteinExistence type="predicted"/>
<sequence>MHEDIRNLSEKKINLRKIDRKLHILFFYFVRKAYLLHISRMRLF</sequence>
<dbReference type="AlphaFoldDB" id="A0A0B7H6U1"/>
<reference evidence="2" key="1">
    <citation type="submission" date="2015-01" db="EMBL/GenBank/DDBJ databases">
        <authorList>
            <person name="MANFREDI Pablo"/>
        </authorList>
    </citation>
    <scope>NUCLEOTIDE SEQUENCE [LARGE SCALE GENOMIC DNA]</scope>
    <source>
        <strain evidence="2">Ccyn2B</strain>
    </source>
</reference>
<dbReference type="EMBL" id="CDOD01000012">
    <property type="protein sequence ID" value="CEN34234.1"/>
    <property type="molecule type" value="Genomic_DNA"/>
</dbReference>